<proteinExistence type="predicted"/>
<dbReference type="InterPro" id="IPR027806">
    <property type="entry name" value="HARBI1_dom"/>
</dbReference>
<dbReference type="AlphaFoldDB" id="A0A6G0YCV3"/>
<name>A0A6G0YCV3_APHCR</name>
<gene>
    <name evidence="5" type="ORF">FWK35_00018616</name>
</gene>
<evidence type="ECO:0000313" key="6">
    <source>
        <dbReference type="Proteomes" id="UP000478052"/>
    </source>
</evidence>
<reference evidence="5 6" key="1">
    <citation type="submission" date="2019-08" db="EMBL/GenBank/DDBJ databases">
        <title>Whole genome of Aphis craccivora.</title>
        <authorList>
            <person name="Voronova N.V."/>
            <person name="Shulinski R.S."/>
            <person name="Bandarenka Y.V."/>
            <person name="Zhorov D.G."/>
            <person name="Warner D."/>
        </authorList>
    </citation>
    <scope>NUCLEOTIDE SEQUENCE [LARGE SCALE GENOMIC DNA]</scope>
    <source>
        <strain evidence="5">180601</strain>
        <tissue evidence="5">Whole Body</tissue>
    </source>
</reference>
<evidence type="ECO:0000256" key="1">
    <source>
        <dbReference type="ARBA" id="ARBA00001968"/>
    </source>
</evidence>
<protein>
    <submittedName>
        <fullName evidence="5">RING-type domain-containing protein</fullName>
    </submittedName>
</protein>
<evidence type="ECO:0000313" key="5">
    <source>
        <dbReference type="EMBL" id="KAF0753199.1"/>
    </source>
</evidence>
<dbReference type="PANTHER" id="PTHR23080">
    <property type="entry name" value="THAP DOMAIN PROTEIN"/>
    <property type="match status" value="1"/>
</dbReference>
<dbReference type="PANTHER" id="PTHR23080:SF141">
    <property type="entry name" value="TRANSPOSASE HELIX-TURN-HELIX DOMAIN-CONTAINING PROTEIN"/>
    <property type="match status" value="1"/>
</dbReference>
<dbReference type="EMBL" id="VUJU01004807">
    <property type="protein sequence ID" value="KAF0753199.1"/>
    <property type="molecule type" value="Genomic_DNA"/>
</dbReference>
<evidence type="ECO:0000259" key="4">
    <source>
        <dbReference type="Pfam" id="PF13359"/>
    </source>
</evidence>
<keyword evidence="6" id="KW-1185">Reference proteome</keyword>
<comment type="caution">
    <text evidence="5">The sequence shown here is derived from an EMBL/GenBank/DDBJ whole genome shotgun (WGS) entry which is preliminary data.</text>
</comment>
<keyword evidence="2" id="KW-0479">Metal-binding</keyword>
<keyword evidence="3" id="KW-0812">Transmembrane</keyword>
<dbReference type="OrthoDB" id="6598841at2759"/>
<dbReference type="GO" id="GO:0046872">
    <property type="term" value="F:metal ion binding"/>
    <property type="evidence" value="ECO:0007669"/>
    <property type="project" value="UniProtKB-KW"/>
</dbReference>
<dbReference type="Pfam" id="PF13359">
    <property type="entry name" value="DDE_Tnp_4"/>
    <property type="match status" value="1"/>
</dbReference>
<feature type="domain" description="DDE Tnp4" evidence="4">
    <location>
        <begin position="141"/>
        <end position="257"/>
    </location>
</feature>
<dbReference type="Proteomes" id="UP000478052">
    <property type="component" value="Unassembled WGS sequence"/>
</dbReference>
<feature type="non-terminal residue" evidence="5">
    <location>
        <position position="1"/>
    </location>
</feature>
<keyword evidence="3" id="KW-1133">Transmembrane helix</keyword>
<keyword evidence="3" id="KW-0472">Membrane</keyword>
<accession>A0A6G0YCV3</accession>
<evidence type="ECO:0000256" key="2">
    <source>
        <dbReference type="ARBA" id="ARBA00022723"/>
    </source>
</evidence>
<sequence>ARAATATPNSSITNKTQDKEIQVDTLTDLSEMSFATMNIMELIRSDSNLNALTGIPKIKYLDQITKISKLVLNTLQYNIHCKLGLRERITMTFMKLKLDLTFVSLGVFFVFKNLIIWSPKKLIQRNMPKCFDNFINTRVVLDCTEIRVERPKCLSCKIRTYSHYKGNNTIKCMIGIAPDGLITFISKMYGGRASDKHILNESCILDMCTEGDGIMVDKGFLIKKECLDRGLILHRPPFLGKNKQLKLEDGMFNTEIA</sequence>
<organism evidence="5 6">
    <name type="scientific">Aphis craccivora</name>
    <name type="common">Cowpea aphid</name>
    <dbReference type="NCBI Taxonomy" id="307492"/>
    <lineage>
        <taxon>Eukaryota</taxon>
        <taxon>Metazoa</taxon>
        <taxon>Ecdysozoa</taxon>
        <taxon>Arthropoda</taxon>
        <taxon>Hexapoda</taxon>
        <taxon>Insecta</taxon>
        <taxon>Pterygota</taxon>
        <taxon>Neoptera</taxon>
        <taxon>Paraneoptera</taxon>
        <taxon>Hemiptera</taxon>
        <taxon>Sternorrhyncha</taxon>
        <taxon>Aphidomorpha</taxon>
        <taxon>Aphidoidea</taxon>
        <taxon>Aphididae</taxon>
        <taxon>Aphidini</taxon>
        <taxon>Aphis</taxon>
        <taxon>Aphis</taxon>
    </lineage>
</organism>
<evidence type="ECO:0000256" key="3">
    <source>
        <dbReference type="SAM" id="Phobius"/>
    </source>
</evidence>
<feature type="transmembrane region" description="Helical" evidence="3">
    <location>
        <begin position="98"/>
        <end position="117"/>
    </location>
</feature>
<comment type="cofactor">
    <cofactor evidence="1">
        <name>a divalent metal cation</name>
        <dbReference type="ChEBI" id="CHEBI:60240"/>
    </cofactor>
</comment>